<evidence type="ECO:0000256" key="3">
    <source>
        <dbReference type="SAM" id="Phobius"/>
    </source>
</evidence>
<reference evidence="5 6" key="1">
    <citation type="submission" date="2019-05" db="EMBL/GenBank/DDBJ databases">
        <title>Burkholderia sp. DHOD12, isolated from subtropical forest soil.</title>
        <authorList>
            <person name="Gao Z.-H."/>
            <person name="Qiu L.-H."/>
        </authorList>
    </citation>
    <scope>NUCLEOTIDE SEQUENCE [LARGE SCALE GENOMIC DNA]</scope>
    <source>
        <strain evidence="5 6">DHOD12</strain>
    </source>
</reference>
<evidence type="ECO:0000259" key="4">
    <source>
        <dbReference type="PROSITE" id="PS50980"/>
    </source>
</evidence>
<evidence type="ECO:0000256" key="2">
    <source>
        <dbReference type="SAM" id="MobiDB-lite"/>
    </source>
</evidence>
<feature type="region of interest" description="Disordered" evidence="2">
    <location>
        <begin position="297"/>
        <end position="318"/>
    </location>
</feature>
<dbReference type="GO" id="GO:0016740">
    <property type="term" value="F:transferase activity"/>
    <property type="evidence" value="ECO:0007669"/>
    <property type="project" value="UniProtKB-KW"/>
</dbReference>
<protein>
    <submittedName>
        <fullName evidence="5">Biotin-independent malonate decarboxylase subunit beta</fullName>
    </submittedName>
</protein>
<organism evidence="5 6">
    <name type="scientific">Trinickia violacea</name>
    <dbReference type="NCBI Taxonomy" id="2571746"/>
    <lineage>
        <taxon>Bacteria</taxon>
        <taxon>Pseudomonadati</taxon>
        <taxon>Pseudomonadota</taxon>
        <taxon>Betaproteobacteria</taxon>
        <taxon>Burkholderiales</taxon>
        <taxon>Burkholderiaceae</taxon>
        <taxon>Trinickia</taxon>
    </lineage>
</organism>
<dbReference type="Proteomes" id="UP000298656">
    <property type="component" value="Chromosome 2"/>
</dbReference>
<dbReference type="GO" id="GO:0003989">
    <property type="term" value="F:acetyl-CoA carboxylase activity"/>
    <property type="evidence" value="ECO:0007669"/>
    <property type="project" value="TreeGrafter"/>
</dbReference>
<dbReference type="PROSITE" id="PS50980">
    <property type="entry name" value="COA_CT_NTER"/>
    <property type="match status" value="1"/>
</dbReference>
<dbReference type="PANTHER" id="PTHR42995">
    <property type="entry name" value="ACETYL-COENZYME A CARBOXYLASE CARBOXYL TRANSFERASE SUBUNIT BETA, CHLOROPLASTIC"/>
    <property type="match status" value="1"/>
</dbReference>
<feature type="compositionally biased region" description="Low complexity" evidence="2">
    <location>
        <begin position="307"/>
        <end position="318"/>
    </location>
</feature>
<keyword evidence="3" id="KW-1133">Transmembrane helix</keyword>
<dbReference type="OrthoDB" id="5502755at2"/>
<feature type="transmembrane region" description="Helical" evidence="3">
    <location>
        <begin position="164"/>
        <end position="190"/>
    </location>
</feature>
<feature type="domain" description="CoA carboxyltransferase N-terminal" evidence="4">
    <location>
        <begin position="1"/>
        <end position="271"/>
    </location>
</feature>
<dbReference type="SUPFAM" id="SSF52096">
    <property type="entry name" value="ClpP/crotonase"/>
    <property type="match status" value="1"/>
</dbReference>
<feature type="compositionally biased region" description="Polar residues" evidence="2">
    <location>
        <begin position="297"/>
        <end position="306"/>
    </location>
</feature>
<keyword evidence="3" id="KW-0472">Membrane</keyword>
<dbReference type="NCBIfam" id="NF005530">
    <property type="entry name" value="PRK07189.1"/>
    <property type="match status" value="1"/>
</dbReference>
<dbReference type="InterPro" id="IPR034733">
    <property type="entry name" value="AcCoA_carboxyl_beta"/>
</dbReference>
<dbReference type="RefSeq" id="WP_137336636.1">
    <property type="nucleotide sequence ID" value="NZ_CP040078.1"/>
</dbReference>
<dbReference type="GO" id="GO:0016831">
    <property type="term" value="F:carboxy-lyase activity"/>
    <property type="evidence" value="ECO:0007669"/>
    <property type="project" value="InterPro"/>
</dbReference>
<evidence type="ECO:0000313" key="6">
    <source>
        <dbReference type="Proteomes" id="UP000298656"/>
    </source>
</evidence>
<dbReference type="Gene3D" id="3.90.226.10">
    <property type="entry name" value="2-enoyl-CoA Hydratase, Chain A, domain 1"/>
    <property type="match status" value="1"/>
</dbReference>
<evidence type="ECO:0000313" key="5">
    <source>
        <dbReference type="EMBL" id="QCP53867.1"/>
    </source>
</evidence>
<dbReference type="GO" id="GO:0005975">
    <property type="term" value="P:carbohydrate metabolic process"/>
    <property type="evidence" value="ECO:0007669"/>
    <property type="project" value="InterPro"/>
</dbReference>
<gene>
    <name evidence="5" type="ORF">FAZ95_33250</name>
</gene>
<proteinExistence type="predicted"/>
<dbReference type="PANTHER" id="PTHR42995:SF1">
    <property type="entry name" value="MALONATE DECARBOXYLASE BETA SUBUNIT"/>
    <property type="match status" value="1"/>
</dbReference>
<name>A0A4P8IZI3_9BURK</name>
<keyword evidence="3" id="KW-0812">Transmembrane</keyword>
<sequence length="318" mass="33516">MSESGAIDRNNDTNNGAAHPAPLVRESFIELPARERARALLDAGTFRELLGPFDKLESPWLPLQGIVCQADDGAVIARGTIDGAPAVIAAIESAFQGGSIGEVSGSKIAGALELALRDCERGKLVRPVIVFETGGVRLQEANLGLAVIAEIQAAIVALRRHVPVVGVIAGMVGCFGGMSLAAALCSYLVATKQGRLGMNGPEVIEQEAGIDELDASDRRYVWRLIGGEQRAATGLVDMLADDDTNTLRAAVRDAFARGVPAQHRSEAVESYQALLAQIDPADVSPDAMRAVFQVNASRGRTASAGAQQQQQQQQEEQA</sequence>
<accession>A0A4P8IZI3</accession>
<dbReference type="InterPro" id="IPR029045">
    <property type="entry name" value="ClpP/crotonase-like_dom_sf"/>
</dbReference>
<keyword evidence="6" id="KW-1185">Reference proteome</keyword>
<dbReference type="GO" id="GO:0006633">
    <property type="term" value="P:fatty acid biosynthetic process"/>
    <property type="evidence" value="ECO:0007669"/>
    <property type="project" value="TreeGrafter"/>
</dbReference>
<evidence type="ECO:0000256" key="1">
    <source>
        <dbReference type="ARBA" id="ARBA00022679"/>
    </source>
</evidence>
<dbReference type="NCBIfam" id="TIGR03133">
    <property type="entry name" value="malonate_beta"/>
    <property type="match status" value="1"/>
</dbReference>
<dbReference type="GO" id="GO:2001295">
    <property type="term" value="P:malonyl-CoA biosynthetic process"/>
    <property type="evidence" value="ECO:0007669"/>
    <property type="project" value="TreeGrafter"/>
</dbReference>
<dbReference type="Pfam" id="PF01039">
    <property type="entry name" value="Carboxyl_trans"/>
    <property type="match status" value="1"/>
</dbReference>
<dbReference type="InterPro" id="IPR017556">
    <property type="entry name" value="Malonate_beta"/>
</dbReference>
<dbReference type="KEGG" id="tvl:FAZ95_33250"/>
<dbReference type="AlphaFoldDB" id="A0A4P8IZI3"/>
<dbReference type="InterPro" id="IPR011762">
    <property type="entry name" value="COA_CT_N"/>
</dbReference>
<dbReference type="EMBL" id="CP040078">
    <property type="protein sequence ID" value="QCP53867.1"/>
    <property type="molecule type" value="Genomic_DNA"/>
</dbReference>
<keyword evidence="1" id="KW-0808">Transferase</keyword>